<name>A7MYR6_VIBC1</name>
<gene>
    <name evidence="1" type="ordered locus">VIBHAR_01912</name>
</gene>
<reference evidence="1 2" key="1">
    <citation type="submission" date="2007-08" db="EMBL/GenBank/DDBJ databases">
        <authorList>
            <consortium name="The Vibrio harveyi Genome Sequencing Project"/>
            <person name="Bassler B."/>
            <person name="Clifton S.W."/>
            <person name="Fulton L."/>
            <person name="Delehaunty K."/>
            <person name="Fronick C."/>
            <person name="Harrison M."/>
            <person name="Markivic C."/>
            <person name="Fulton R."/>
            <person name="Tin-Wollam A.-M."/>
            <person name="Shah N."/>
            <person name="Pepin K."/>
            <person name="Nash W."/>
            <person name="Thiruvilangam P."/>
            <person name="Bhonagiri V."/>
            <person name="Waters C."/>
            <person name="Tu K.C."/>
            <person name="Irgon J."/>
            <person name="Wilson R.K."/>
        </authorList>
    </citation>
    <scope>NUCLEOTIDE SEQUENCE [LARGE SCALE GENOMIC DNA]</scope>
    <source>
        <strain evidence="2">ATCC BAA-1116 / BB120</strain>
    </source>
</reference>
<dbReference type="KEGG" id="vha:VIBHAR_01912"/>
<dbReference type="EMBL" id="CP000789">
    <property type="protein sequence ID" value="ABU70877.1"/>
    <property type="molecule type" value="Genomic_DNA"/>
</dbReference>
<evidence type="ECO:0000313" key="2">
    <source>
        <dbReference type="Proteomes" id="UP000008152"/>
    </source>
</evidence>
<evidence type="ECO:0000313" key="1">
    <source>
        <dbReference type="EMBL" id="ABU70877.1"/>
    </source>
</evidence>
<dbReference type="PATRIC" id="fig|338187.36.peg.1832"/>
<sequence>MTSSSSLEKKLKREIASRKAAEVLLEQKSFELYSN</sequence>
<dbReference type="AlphaFoldDB" id="A7MYR6"/>
<protein>
    <submittedName>
        <fullName evidence="1">Uncharacterized protein</fullName>
    </submittedName>
</protein>
<accession>A7MYR6</accession>
<dbReference type="Proteomes" id="UP000008152">
    <property type="component" value="Chromosome I"/>
</dbReference>
<proteinExistence type="predicted"/>
<organism evidence="1 2">
    <name type="scientific">Vibrio campbellii (strain ATCC BAA-1116)</name>
    <dbReference type="NCBI Taxonomy" id="2902295"/>
    <lineage>
        <taxon>Bacteria</taxon>
        <taxon>Pseudomonadati</taxon>
        <taxon>Pseudomonadota</taxon>
        <taxon>Gammaproteobacteria</taxon>
        <taxon>Vibrionales</taxon>
        <taxon>Vibrionaceae</taxon>
        <taxon>Vibrio</taxon>
    </lineage>
</organism>